<dbReference type="NCBIfam" id="TIGR00256">
    <property type="entry name" value="D-aminoacyl-tRNA deacylase"/>
    <property type="match status" value="1"/>
</dbReference>
<dbReference type="PANTHER" id="PTHR10472:SF5">
    <property type="entry name" value="D-AMINOACYL-TRNA DEACYLASE 1"/>
    <property type="match status" value="1"/>
</dbReference>
<comment type="domain">
    <text evidence="2">A Gly-cisPro motif from one monomer fits into the active site of the other monomer to allow specific chiral rejection of L-amino acids.</text>
</comment>
<keyword evidence="2" id="KW-0694">RNA-binding</keyword>
<name>A0A7J5BB20_9MICO</name>
<comment type="catalytic activity">
    <reaction evidence="2">
        <text>a D-aminoacyl-tRNA + H2O = a tRNA + a D-alpha-amino acid + H(+)</text>
        <dbReference type="Rhea" id="RHEA:13953"/>
        <dbReference type="Rhea" id="RHEA-COMP:10123"/>
        <dbReference type="Rhea" id="RHEA-COMP:10124"/>
        <dbReference type="ChEBI" id="CHEBI:15377"/>
        <dbReference type="ChEBI" id="CHEBI:15378"/>
        <dbReference type="ChEBI" id="CHEBI:59871"/>
        <dbReference type="ChEBI" id="CHEBI:78442"/>
        <dbReference type="ChEBI" id="CHEBI:79333"/>
        <dbReference type="EC" id="3.1.1.96"/>
    </reaction>
</comment>
<dbReference type="EC" id="3.1.1.96" evidence="2"/>
<dbReference type="InterPro" id="IPR023509">
    <property type="entry name" value="DTD-like_sf"/>
</dbReference>
<feature type="short sequence motif" description="Gly-cisPro motif, important for rejection of L-amino acids" evidence="2">
    <location>
        <begin position="133"/>
        <end position="134"/>
    </location>
</feature>
<keyword evidence="2" id="KW-0820">tRNA-binding</keyword>
<comment type="catalytic activity">
    <reaction evidence="2">
        <text>glycyl-tRNA(Ala) + H2O = tRNA(Ala) + glycine + H(+)</text>
        <dbReference type="Rhea" id="RHEA:53744"/>
        <dbReference type="Rhea" id="RHEA-COMP:9657"/>
        <dbReference type="Rhea" id="RHEA-COMP:13640"/>
        <dbReference type="ChEBI" id="CHEBI:15377"/>
        <dbReference type="ChEBI" id="CHEBI:15378"/>
        <dbReference type="ChEBI" id="CHEBI:57305"/>
        <dbReference type="ChEBI" id="CHEBI:78442"/>
        <dbReference type="ChEBI" id="CHEBI:78522"/>
    </reaction>
</comment>
<dbReference type="Pfam" id="PF02580">
    <property type="entry name" value="Tyr_Deacylase"/>
    <property type="match status" value="1"/>
</dbReference>
<comment type="similarity">
    <text evidence="1 2">Belongs to the DTD family.</text>
</comment>
<dbReference type="EMBL" id="WBKB01000004">
    <property type="protein sequence ID" value="KAB1643246.1"/>
    <property type="molecule type" value="Genomic_DNA"/>
</dbReference>
<dbReference type="SUPFAM" id="SSF69500">
    <property type="entry name" value="DTD-like"/>
    <property type="match status" value="1"/>
</dbReference>
<evidence type="ECO:0000256" key="2">
    <source>
        <dbReference type="HAMAP-Rule" id="MF_00518"/>
    </source>
</evidence>
<dbReference type="GO" id="GO:0000049">
    <property type="term" value="F:tRNA binding"/>
    <property type="evidence" value="ECO:0007669"/>
    <property type="project" value="UniProtKB-UniRule"/>
</dbReference>
<dbReference type="EC" id="3.1.1.-" evidence="2"/>
<comment type="subcellular location">
    <subcellularLocation>
        <location evidence="2">Cytoplasm</location>
    </subcellularLocation>
</comment>
<dbReference type="GO" id="GO:0043908">
    <property type="term" value="F:Ser(Gly)-tRNA(Ala) hydrolase activity"/>
    <property type="evidence" value="ECO:0007669"/>
    <property type="project" value="UniProtKB-UniRule"/>
</dbReference>
<dbReference type="Gene3D" id="3.50.80.10">
    <property type="entry name" value="D-tyrosyl-tRNA(Tyr) deacylase"/>
    <property type="match status" value="1"/>
</dbReference>
<dbReference type="RefSeq" id="WP_158052295.1">
    <property type="nucleotide sequence ID" value="NZ_WBKB01000004.1"/>
</dbReference>
<dbReference type="InterPro" id="IPR003732">
    <property type="entry name" value="Daa-tRNA_deacyls_DTD"/>
</dbReference>
<organism evidence="3 4">
    <name type="scientific">Gulosibacter chungangensis</name>
    <dbReference type="NCBI Taxonomy" id="979746"/>
    <lineage>
        <taxon>Bacteria</taxon>
        <taxon>Bacillati</taxon>
        <taxon>Actinomycetota</taxon>
        <taxon>Actinomycetes</taxon>
        <taxon>Micrococcales</taxon>
        <taxon>Microbacteriaceae</taxon>
        <taxon>Gulosibacter</taxon>
    </lineage>
</organism>
<dbReference type="PANTHER" id="PTHR10472">
    <property type="entry name" value="D-TYROSYL-TRNA TYR DEACYLASE"/>
    <property type="match status" value="1"/>
</dbReference>
<evidence type="ECO:0000313" key="3">
    <source>
        <dbReference type="EMBL" id="KAB1643246.1"/>
    </source>
</evidence>
<keyword evidence="2 3" id="KW-0378">Hydrolase</keyword>
<proteinExistence type="inferred from homology"/>
<evidence type="ECO:0000313" key="4">
    <source>
        <dbReference type="Proteomes" id="UP000433493"/>
    </source>
</evidence>
<dbReference type="OrthoDB" id="9801395at2"/>
<dbReference type="Proteomes" id="UP000433493">
    <property type="component" value="Unassembled WGS sequence"/>
</dbReference>
<comment type="caution">
    <text evidence="3">The sequence shown here is derived from an EMBL/GenBank/DDBJ whole genome shotgun (WGS) entry which is preliminary data.</text>
</comment>
<keyword evidence="2" id="KW-0963">Cytoplasm</keyword>
<gene>
    <name evidence="2" type="primary">dtd</name>
    <name evidence="3" type="ORF">F8O05_08495</name>
</gene>
<evidence type="ECO:0000256" key="1">
    <source>
        <dbReference type="ARBA" id="ARBA00009673"/>
    </source>
</evidence>
<comment type="function">
    <text evidence="2">An aminoacyl-tRNA editing enzyme that deacylates mischarged D-aminoacyl-tRNAs. Also deacylates mischarged glycyl-tRNA(Ala), protecting cells against glycine mischarging by AlaRS. Acts via tRNA-based rather than protein-based catalysis; rejects L-amino acids rather than detecting D-amino acids in the active site. By recycling D-aminoacyl-tRNA to D-amino acids and free tRNA molecules, this enzyme counteracts the toxicity associated with the formation of D-aminoacyl-tRNA entities in vivo and helps enforce protein L-homochirality.</text>
</comment>
<reference evidence="3 4" key="1">
    <citation type="submission" date="2019-09" db="EMBL/GenBank/DDBJ databases">
        <title>Phylogeny of genus Pseudoclavibacter and closely related genus.</title>
        <authorList>
            <person name="Li Y."/>
        </authorList>
    </citation>
    <scope>NUCLEOTIDE SEQUENCE [LARGE SCALE GENOMIC DNA]</scope>
    <source>
        <strain evidence="3 4">KCTC 13959</strain>
    </source>
</reference>
<protein>
    <recommendedName>
        <fullName evidence="2">D-aminoacyl-tRNA deacylase</fullName>
        <shortName evidence="2">DTD</shortName>
        <ecNumber evidence="2">3.1.1.96</ecNumber>
    </recommendedName>
    <alternativeName>
        <fullName evidence="2">Gly-tRNA(Ala) deacylase</fullName>
        <ecNumber evidence="2">3.1.1.-</ecNumber>
    </alternativeName>
</protein>
<comment type="subunit">
    <text evidence="2">Homodimer.</text>
</comment>
<dbReference type="GO" id="GO:0019478">
    <property type="term" value="P:D-amino acid catabolic process"/>
    <property type="evidence" value="ECO:0007669"/>
    <property type="project" value="UniProtKB-UniRule"/>
</dbReference>
<dbReference type="GO" id="GO:0051500">
    <property type="term" value="F:D-tyrosyl-tRNA(Tyr) deacylase activity"/>
    <property type="evidence" value="ECO:0007669"/>
    <property type="project" value="TreeGrafter"/>
</dbReference>
<accession>A0A7J5BB20</accession>
<keyword evidence="4" id="KW-1185">Reference proteome</keyword>
<dbReference type="GO" id="GO:0106026">
    <property type="term" value="F:Gly-tRNA(Ala) deacylase activity"/>
    <property type="evidence" value="ECO:0007669"/>
    <property type="project" value="UniProtKB-UniRule"/>
</dbReference>
<sequence length="145" mass="15325">MKAVITRCASAAVEVAGEIVGELPRPGLLALIGVTHTDTEQDCAKIARKIAQLRILADEKSATDLNAPVLLVSQFTLYGDPRKGRRPSWSNAAPGSVAEPLIAQLATLLEEYGLHVEQGVFGAMMKVSSVNDGPFTVLLDSAEIA</sequence>
<dbReference type="HAMAP" id="MF_00518">
    <property type="entry name" value="Deacylase_Dtd"/>
    <property type="match status" value="1"/>
</dbReference>
<dbReference type="AlphaFoldDB" id="A0A7J5BB20"/>
<dbReference type="GO" id="GO:0005737">
    <property type="term" value="C:cytoplasm"/>
    <property type="evidence" value="ECO:0007669"/>
    <property type="project" value="UniProtKB-SubCell"/>
</dbReference>
<dbReference type="FunFam" id="3.50.80.10:FF:000001">
    <property type="entry name" value="D-aminoacyl-tRNA deacylase"/>
    <property type="match status" value="1"/>
</dbReference>